<comment type="caution">
    <text evidence="1">The sequence shown here is derived from an EMBL/GenBank/DDBJ whole genome shotgun (WGS) entry which is preliminary data.</text>
</comment>
<accession>A0A4R8DW78</accession>
<keyword evidence="2" id="KW-1185">Reference proteome</keyword>
<dbReference type="AlphaFoldDB" id="A0A4R8DW78"/>
<evidence type="ECO:0000313" key="2">
    <source>
        <dbReference type="Proteomes" id="UP000294498"/>
    </source>
</evidence>
<protein>
    <submittedName>
        <fullName evidence="1">Uncharacterized protein</fullName>
    </submittedName>
</protein>
<name>A0A4R8DW78_9BACT</name>
<dbReference type="RefSeq" id="WP_133994029.1">
    <property type="nucleotide sequence ID" value="NZ_SODV01000001.1"/>
</dbReference>
<proteinExistence type="predicted"/>
<dbReference type="Proteomes" id="UP000294498">
    <property type="component" value="Unassembled WGS sequence"/>
</dbReference>
<reference evidence="1 2" key="1">
    <citation type="submission" date="2019-03" db="EMBL/GenBank/DDBJ databases">
        <title>Genomic Encyclopedia of Type Strains, Phase IV (KMG-IV): sequencing the most valuable type-strain genomes for metagenomic binning, comparative biology and taxonomic classification.</title>
        <authorList>
            <person name="Goeker M."/>
        </authorList>
    </citation>
    <scope>NUCLEOTIDE SEQUENCE [LARGE SCALE GENOMIC DNA]</scope>
    <source>
        <strain evidence="1 2">DSM 100059</strain>
    </source>
</reference>
<dbReference type="EMBL" id="SODV01000001">
    <property type="protein sequence ID" value="TDX01471.1"/>
    <property type="molecule type" value="Genomic_DNA"/>
</dbReference>
<sequence>MKKRAPFLGICAILMISVGTYLSCRKVESRATTESSQISEARAFFEQFIGPKHNPDTTVDASHIRMTLHKTPLWNKSYVDDLPFGKTITVPLQIKEPVYYKNGRTSISISELSFLIMYKDQQGNYQAEVVTKTPTDTFLHSNPTTRIFSGQVRVEDWAGNLHSVYQYAPNGLITPMTPANSTNLTGTLSTLSAGSIQKDNVPVTPLGNCTETDWYECWAYGEGPFQCESWYQEIDCSGDGGGTSAGSSIPAVAYQYVAAPGGGTTAAQTYQNVVNNFIAISPSIPITNFQSYTQCFDNSGVSYYVTLWCDQPIPGTSASYSLWGAAGSGSSGQTVNVGHTFLSFDEYGGVNGEQITRYMGYYPSGFAWPGSPIKPGTLGDDEQHSTKVALQFHVTQTQFYQILNYMGNAYNTTYNLSSNNCTTYALNGLQAGGINITTQQGTWPGGGGYDPGDLGATMLGPNPYGTNVTGGNVTRFTNMTIAGSNFGSCDY</sequence>
<organism evidence="1 2">
    <name type="scientific">Dinghuibacter silviterrae</name>
    <dbReference type="NCBI Taxonomy" id="1539049"/>
    <lineage>
        <taxon>Bacteria</taxon>
        <taxon>Pseudomonadati</taxon>
        <taxon>Bacteroidota</taxon>
        <taxon>Chitinophagia</taxon>
        <taxon>Chitinophagales</taxon>
        <taxon>Chitinophagaceae</taxon>
        <taxon>Dinghuibacter</taxon>
    </lineage>
</organism>
<evidence type="ECO:0000313" key="1">
    <source>
        <dbReference type="EMBL" id="TDX01471.1"/>
    </source>
</evidence>
<dbReference type="OrthoDB" id="618143at2"/>
<gene>
    <name evidence="1" type="ORF">EDB95_2507</name>
</gene>